<dbReference type="InterPro" id="IPR007278">
    <property type="entry name" value="DUF397"/>
</dbReference>
<name>A0ABV4QP52_9ACTN</name>
<evidence type="ECO:0000259" key="2">
    <source>
        <dbReference type="Pfam" id="PF04149"/>
    </source>
</evidence>
<dbReference type="EMBL" id="JAXCEH010000001">
    <property type="protein sequence ID" value="MFA1552377.1"/>
    <property type="molecule type" value="Genomic_DNA"/>
</dbReference>
<evidence type="ECO:0000313" key="4">
    <source>
        <dbReference type="Proteomes" id="UP001569904"/>
    </source>
</evidence>
<evidence type="ECO:0000256" key="1">
    <source>
        <dbReference type="SAM" id="MobiDB-lite"/>
    </source>
</evidence>
<dbReference type="RefSeq" id="WP_371939010.1">
    <property type="nucleotide sequence ID" value="NZ_JAXCEH010000001.1"/>
</dbReference>
<organism evidence="3 4">
    <name type="scientific">Actinomadura chokoriensis</name>
    <dbReference type="NCBI Taxonomy" id="454156"/>
    <lineage>
        <taxon>Bacteria</taxon>
        <taxon>Bacillati</taxon>
        <taxon>Actinomycetota</taxon>
        <taxon>Actinomycetes</taxon>
        <taxon>Streptosporangiales</taxon>
        <taxon>Thermomonosporaceae</taxon>
        <taxon>Actinomadura</taxon>
    </lineage>
</organism>
<proteinExistence type="predicted"/>
<evidence type="ECO:0000313" key="3">
    <source>
        <dbReference type="EMBL" id="MFA1552377.1"/>
    </source>
</evidence>
<comment type="caution">
    <text evidence="3">The sequence shown here is derived from an EMBL/GenBank/DDBJ whole genome shotgun (WGS) entry which is preliminary data.</text>
</comment>
<sequence length="66" mass="7050">MSDLSPASWRKSSHSDQEGGNCVEVANLISGVAVRDSKDPEGPKLAFGRAAFSTLANDIRAGRFDR</sequence>
<dbReference type="Pfam" id="PF04149">
    <property type="entry name" value="DUF397"/>
    <property type="match status" value="1"/>
</dbReference>
<reference evidence="3 4" key="1">
    <citation type="submission" date="2023-11" db="EMBL/GenBank/DDBJ databases">
        <title>Actinomadura monticuli sp. nov., isolated from volcanic ash.</title>
        <authorList>
            <person name="Lee S.D."/>
            <person name="Yang H."/>
            <person name="Kim I.S."/>
        </authorList>
    </citation>
    <scope>NUCLEOTIDE SEQUENCE [LARGE SCALE GENOMIC DNA]</scope>
    <source>
        <strain evidence="3 4">DSM 45346</strain>
    </source>
</reference>
<keyword evidence="4" id="KW-1185">Reference proteome</keyword>
<accession>A0ABV4QP52</accession>
<dbReference type="Proteomes" id="UP001569904">
    <property type="component" value="Unassembled WGS sequence"/>
</dbReference>
<feature type="domain" description="DUF397" evidence="2">
    <location>
        <begin position="7"/>
        <end position="59"/>
    </location>
</feature>
<protein>
    <submittedName>
        <fullName evidence="3">DUF397 domain-containing protein</fullName>
    </submittedName>
</protein>
<gene>
    <name evidence="3" type="ORF">SM436_01605</name>
</gene>
<feature type="region of interest" description="Disordered" evidence="1">
    <location>
        <begin position="1"/>
        <end position="21"/>
    </location>
</feature>